<feature type="coiled-coil region" evidence="1">
    <location>
        <begin position="238"/>
        <end position="292"/>
    </location>
</feature>
<evidence type="ECO:0000256" key="1">
    <source>
        <dbReference type="SAM" id="Coils"/>
    </source>
</evidence>
<feature type="compositionally biased region" description="Polar residues" evidence="2">
    <location>
        <begin position="652"/>
        <end position="661"/>
    </location>
</feature>
<dbReference type="Gene3D" id="1.10.10.2590">
    <property type="entry name" value="BEN domain"/>
    <property type="match status" value="1"/>
</dbReference>
<gene>
    <name evidence="3" type="ORF">KUF71_020066</name>
</gene>
<protein>
    <submittedName>
        <fullName evidence="3">BEN domain-containing protein 6</fullName>
    </submittedName>
</protein>
<evidence type="ECO:0000313" key="4">
    <source>
        <dbReference type="Proteomes" id="UP001219518"/>
    </source>
</evidence>
<sequence length="693" mass="76787">MAGKRVEISKVLNVEDDACMIVEFQNERKMIMVGFQAWVEDKEVPLPDPQTLVNCVTEVWWPKNLGVGGKVKSAADFCRLKTSNDPSNWSTHPVKVISVGALKDMNAQARLVEVKGVLKTTRSNRKDHCKKRAFSDTSSDSDYCDNTDGTSDGENVPPKKGSKGYQKGSNKPKSSGAPKKKKKSSSAMSRATHSQLMLRSVAGSEADGMSNSSMINHQFDWRQMSDSDDEEPLQNRSRDSLITKILILREELKQARQDLAQERSLRATFKDIEKAAHQASKLKRVLRSLVKDQGKAATEEDPLRFYDEDEQGESGSVAAENQDVLEEHAVSHENDSIMDVMADIVHQPPTGGCVTPAAQNIQQSSSRQQITAAPNMVSFGFVNGKERLIKRKCLEAAYITSGGVATTFTTKVMEAVLTSFELSNCSLSGTMSKANLNRKDGRVCKAEIKEKLPESLSKNIFDYIYEKMNISQENKKEKSAVRAAFRQKLYNAGRGKNQQASSAEDLQGVPAGQAPQNDEDKIKVAKHSYVTREELTKVETDETYFSNRVDELVNVFFKSKAHKYSVKKGSKYWISPDHISSMEKILCHMKWSYSTEFDVDKIKTRIVKRTSALRVANKKAKDSHKKQEASPEIEKKKNESSSSSKNKRKRSPTPSVSSGQDSPPLGAPKIKAPKQNSDISGSGSSASSSSDSE</sequence>
<feature type="region of interest" description="Disordered" evidence="2">
    <location>
        <begin position="493"/>
        <end position="521"/>
    </location>
</feature>
<feature type="compositionally biased region" description="Low complexity" evidence="2">
    <location>
        <begin position="167"/>
        <end position="177"/>
    </location>
</feature>
<evidence type="ECO:0000256" key="2">
    <source>
        <dbReference type="SAM" id="MobiDB-lite"/>
    </source>
</evidence>
<feature type="region of interest" description="Disordered" evidence="2">
    <location>
        <begin position="614"/>
        <end position="693"/>
    </location>
</feature>
<dbReference type="AlphaFoldDB" id="A0AAE1L9M9"/>
<keyword evidence="4" id="KW-1185">Reference proteome</keyword>
<feature type="compositionally biased region" description="Basic and acidic residues" evidence="2">
    <location>
        <begin position="625"/>
        <end position="639"/>
    </location>
</feature>
<reference evidence="3" key="1">
    <citation type="submission" date="2021-07" db="EMBL/GenBank/DDBJ databases">
        <authorList>
            <person name="Catto M.A."/>
            <person name="Jacobson A."/>
            <person name="Kennedy G."/>
            <person name="Labadie P."/>
            <person name="Hunt B.G."/>
            <person name="Srinivasan R."/>
        </authorList>
    </citation>
    <scope>NUCLEOTIDE SEQUENCE</scope>
    <source>
        <strain evidence="3">PL_HMW_Pooled</strain>
        <tissue evidence="3">Head</tissue>
    </source>
</reference>
<evidence type="ECO:0000313" key="3">
    <source>
        <dbReference type="EMBL" id="KAK3910057.1"/>
    </source>
</evidence>
<feature type="region of interest" description="Disordered" evidence="2">
    <location>
        <begin position="122"/>
        <end position="193"/>
    </location>
</feature>
<feature type="region of interest" description="Disordered" evidence="2">
    <location>
        <begin position="297"/>
        <end position="318"/>
    </location>
</feature>
<dbReference type="Proteomes" id="UP001219518">
    <property type="component" value="Unassembled WGS sequence"/>
</dbReference>
<dbReference type="EMBL" id="JAHWGI010000143">
    <property type="protein sequence ID" value="KAK3910057.1"/>
    <property type="molecule type" value="Genomic_DNA"/>
</dbReference>
<feature type="compositionally biased region" description="Low complexity" evidence="2">
    <location>
        <begin position="677"/>
        <end position="693"/>
    </location>
</feature>
<name>A0AAE1L9M9_9NEOP</name>
<reference evidence="3" key="2">
    <citation type="journal article" date="2023" name="BMC Genomics">
        <title>Pest status, molecular evolution, and epigenetic factors derived from the genome assembly of Frankliniella fusca, a thysanopteran phytovirus vector.</title>
        <authorList>
            <person name="Catto M.A."/>
            <person name="Labadie P.E."/>
            <person name="Jacobson A.L."/>
            <person name="Kennedy G.G."/>
            <person name="Srinivasan R."/>
            <person name="Hunt B.G."/>
        </authorList>
    </citation>
    <scope>NUCLEOTIDE SEQUENCE</scope>
    <source>
        <strain evidence="3">PL_HMW_Pooled</strain>
    </source>
</reference>
<comment type="caution">
    <text evidence="3">The sequence shown here is derived from an EMBL/GenBank/DDBJ whole genome shotgun (WGS) entry which is preliminary data.</text>
</comment>
<organism evidence="3 4">
    <name type="scientific">Frankliniella fusca</name>
    <dbReference type="NCBI Taxonomy" id="407009"/>
    <lineage>
        <taxon>Eukaryota</taxon>
        <taxon>Metazoa</taxon>
        <taxon>Ecdysozoa</taxon>
        <taxon>Arthropoda</taxon>
        <taxon>Hexapoda</taxon>
        <taxon>Insecta</taxon>
        <taxon>Pterygota</taxon>
        <taxon>Neoptera</taxon>
        <taxon>Paraneoptera</taxon>
        <taxon>Thysanoptera</taxon>
        <taxon>Terebrantia</taxon>
        <taxon>Thripoidea</taxon>
        <taxon>Thripidae</taxon>
        <taxon>Frankliniella</taxon>
    </lineage>
</organism>
<keyword evidence="1" id="KW-0175">Coiled coil</keyword>
<feature type="compositionally biased region" description="Basic and acidic residues" evidence="2">
    <location>
        <begin position="297"/>
        <end position="306"/>
    </location>
</feature>
<accession>A0AAE1L9M9</accession>
<feature type="compositionally biased region" description="Basic residues" evidence="2">
    <location>
        <begin position="122"/>
        <end position="132"/>
    </location>
</feature>
<proteinExistence type="predicted"/>